<organism evidence="13 14">
    <name type="scientific">Desulfosporosinus lacus DSM 15449</name>
    <dbReference type="NCBI Taxonomy" id="1121420"/>
    <lineage>
        <taxon>Bacteria</taxon>
        <taxon>Bacillati</taxon>
        <taxon>Bacillota</taxon>
        <taxon>Clostridia</taxon>
        <taxon>Eubacteriales</taxon>
        <taxon>Desulfitobacteriaceae</taxon>
        <taxon>Desulfosporosinus</taxon>
    </lineage>
</organism>
<evidence type="ECO:0000313" key="14">
    <source>
        <dbReference type="Proteomes" id="UP000183954"/>
    </source>
</evidence>
<keyword evidence="14" id="KW-1185">Reference proteome</keyword>
<gene>
    <name evidence="13" type="ORF">SAMN02746098_03498</name>
</gene>
<dbReference type="InterPro" id="IPR017900">
    <property type="entry name" value="4Fe4S_Fe_S_CS"/>
</dbReference>
<dbReference type="PROSITE" id="PS51379">
    <property type="entry name" value="4FE4S_FER_2"/>
    <property type="match status" value="1"/>
</dbReference>
<name>A0A1M5ZNU9_9FIRM</name>
<dbReference type="CDD" id="cd00009">
    <property type="entry name" value="AAA"/>
    <property type="match status" value="1"/>
</dbReference>
<dbReference type="Gene3D" id="3.40.50.300">
    <property type="entry name" value="P-loop containing nucleotide triphosphate hydrolases"/>
    <property type="match status" value="1"/>
</dbReference>
<dbReference type="InterPro" id="IPR000595">
    <property type="entry name" value="cNMP-bd_dom"/>
</dbReference>
<dbReference type="GO" id="GO:0046872">
    <property type="term" value="F:metal ion binding"/>
    <property type="evidence" value="ECO:0007669"/>
    <property type="project" value="UniProtKB-KW"/>
</dbReference>
<proteinExistence type="predicted"/>
<evidence type="ECO:0000256" key="8">
    <source>
        <dbReference type="ARBA" id="ARBA00023136"/>
    </source>
</evidence>
<dbReference type="SUPFAM" id="SSF51206">
    <property type="entry name" value="cAMP-binding domain-like"/>
    <property type="match status" value="1"/>
</dbReference>
<dbReference type="RefSeq" id="WP_084110362.1">
    <property type="nucleotide sequence ID" value="NZ_FQXJ01000013.1"/>
</dbReference>
<evidence type="ECO:0000256" key="2">
    <source>
        <dbReference type="ARBA" id="ARBA00022475"/>
    </source>
</evidence>
<dbReference type="InterPro" id="IPR002078">
    <property type="entry name" value="Sigma_54_int"/>
</dbReference>
<dbReference type="PANTHER" id="PTHR30224">
    <property type="entry name" value="ELECTRON TRANSPORT PROTEIN"/>
    <property type="match status" value="1"/>
</dbReference>
<feature type="transmembrane region" description="Helical" evidence="9">
    <location>
        <begin position="504"/>
        <end position="522"/>
    </location>
</feature>
<keyword evidence="2" id="KW-1003">Cell membrane</keyword>
<dbReference type="GO" id="GO:0005886">
    <property type="term" value="C:plasma membrane"/>
    <property type="evidence" value="ECO:0007669"/>
    <property type="project" value="UniProtKB-SubCell"/>
</dbReference>
<dbReference type="GO" id="GO:0003677">
    <property type="term" value="F:DNA binding"/>
    <property type="evidence" value="ECO:0007669"/>
    <property type="project" value="UniProtKB-KW"/>
</dbReference>
<feature type="domain" description="Cyclic nucleotide-binding" evidence="10">
    <location>
        <begin position="14"/>
        <end position="134"/>
    </location>
</feature>
<keyword evidence="13" id="KW-0238">DNA-binding</keyword>
<protein>
    <submittedName>
        <fullName evidence="13">Response regulator containing CheY-like receiver, AAA-type ATPase, and DNA-binding domains</fullName>
    </submittedName>
</protein>
<dbReference type="OrthoDB" id="9810708at2"/>
<keyword evidence="4" id="KW-0547">Nucleotide-binding</keyword>
<dbReference type="EMBL" id="FQXJ01000013">
    <property type="protein sequence ID" value="SHI25910.1"/>
    <property type="molecule type" value="Genomic_DNA"/>
</dbReference>
<evidence type="ECO:0000313" key="13">
    <source>
        <dbReference type="EMBL" id="SHI25910.1"/>
    </source>
</evidence>
<dbReference type="InterPro" id="IPR014710">
    <property type="entry name" value="RmlC-like_jellyroll"/>
</dbReference>
<dbReference type="GO" id="GO:0005524">
    <property type="term" value="F:ATP binding"/>
    <property type="evidence" value="ECO:0007669"/>
    <property type="project" value="InterPro"/>
</dbReference>
<keyword evidence="8 9" id="KW-0472">Membrane</keyword>
<reference evidence="14" key="1">
    <citation type="submission" date="2016-11" db="EMBL/GenBank/DDBJ databases">
        <authorList>
            <person name="Varghese N."/>
            <person name="Submissions S."/>
        </authorList>
    </citation>
    <scope>NUCLEOTIDE SEQUENCE [LARGE SCALE GENOMIC DNA]</scope>
    <source>
        <strain evidence="14">DSM 15449</strain>
    </source>
</reference>
<keyword evidence="9" id="KW-0812">Transmembrane</keyword>
<dbReference type="SUPFAM" id="SSF52540">
    <property type="entry name" value="P-loop containing nucleoside triphosphate hydrolases"/>
    <property type="match status" value="1"/>
</dbReference>
<keyword evidence="3" id="KW-0479">Metal-binding</keyword>
<evidence type="ECO:0000259" key="10">
    <source>
        <dbReference type="PROSITE" id="PS50042"/>
    </source>
</evidence>
<feature type="transmembrane region" description="Helical" evidence="9">
    <location>
        <begin position="461"/>
        <end position="483"/>
    </location>
</feature>
<dbReference type="Gene3D" id="2.60.120.10">
    <property type="entry name" value="Jelly Rolls"/>
    <property type="match status" value="1"/>
</dbReference>
<feature type="transmembrane region" description="Helical" evidence="9">
    <location>
        <begin position="657"/>
        <end position="676"/>
    </location>
</feature>
<evidence type="ECO:0000256" key="7">
    <source>
        <dbReference type="ARBA" id="ARBA00023014"/>
    </source>
</evidence>
<dbReference type="Pfam" id="PF00027">
    <property type="entry name" value="cNMP_binding"/>
    <property type="match status" value="1"/>
</dbReference>
<dbReference type="InterPro" id="IPR058031">
    <property type="entry name" value="AAA_lid_NorR"/>
</dbReference>
<dbReference type="PROSITE" id="PS50045">
    <property type="entry name" value="SIGMA54_INTERACT_4"/>
    <property type="match status" value="1"/>
</dbReference>
<dbReference type="CDD" id="cd00038">
    <property type="entry name" value="CAP_ED"/>
    <property type="match status" value="1"/>
</dbReference>
<evidence type="ECO:0000256" key="5">
    <source>
        <dbReference type="ARBA" id="ARBA00022840"/>
    </source>
</evidence>
<dbReference type="InterPro" id="IPR052378">
    <property type="entry name" value="NosR_regulator"/>
</dbReference>
<dbReference type="PANTHER" id="PTHR30224:SF4">
    <property type="entry name" value="ELECTRON TRANSPORT PROTEIN YCCM-RELATED"/>
    <property type="match status" value="1"/>
</dbReference>
<keyword evidence="5" id="KW-0067">ATP-binding</keyword>
<dbReference type="SMART" id="SM00100">
    <property type="entry name" value="cNMP"/>
    <property type="match status" value="1"/>
</dbReference>
<accession>A0A1M5ZNU9</accession>
<dbReference type="PROSITE" id="PS00198">
    <property type="entry name" value="4FE4S_FER_1"/>
    <property type="match status" value="1"/>
</dbReference>
<feature type="domain" description="4Fe-4S ferredoxin-type" evidence="12">
    <location>
        <begin position="611"/>
        <end position="641"/>
    </location>
</feature>
<feature type="transmembrane region" description="Helical" evidence="9">
    <location>
        <begin position="721"/>
        <end position="744"/>
    </location>
</feature>
<sequence length="808" mass="91054">MIDDKAYSLSNVELLSDLSSGELAELASEFQWENYALGSEIIKQGQEEHAFYILIKGKADIMIRKEGHRMRRVRSLSPGDTFGEFSLLNGMAAASTILCLEECQVLALDSEGFARMLLRWPKLYQTFIGRLTQNLNEANLTLSEANYKEILRSALQLNQYKDKFYGLWGGARTTAEVERKLEELAQPKGHLLLTGERGTGRQMMAWYVHQRQSGTEAPFVVVDGRRFDQQWKDLIMEPASQEESSVVYNSNLFDIAEGGTLFIREINLISPHTQLKLAQSINSQRNKCFIIGGLDSEPDDLERIIIPELRKCFAHTYEITPLRKRKRDIPILAQGFLEKLAQKNQRNVPVLNQEATQLLLSHHYQQGNVSELIQVIERAFYIAEQDVIGLEQIFFGPTAEQNGHTINLLASPTLKGLLKKGELISWIRRVAAALFIGLVLLLLFNPQVAVSTKVFALVWGLWWPALALISPFLGRLWCTVCPFSTIMEFVQKRVHMNRAIPEFVIKYDYILVSFLFLTIFWVEVITDMRFNPSYTAVLLISIQVCAIIIAVLYPRHTWCKHFCPLGGFIGTASVGSMLEVRADPSVCLNKCTTFECYVGTENVPGCPMSQHLPFLDNNLDCKLCFNCVRNCPNGSVQVNLRLVGREVWHLVRVNQGFAVFIGVMLGILVPLYYLASFQRIEVSTSWKVWFSLFYWGAGLTGGMLAWMIVKPFKTKAASLRVKLIFAFTPLVLAGHIMYQAAYIPGISSLFLGIGYNAQSGLQSFYIPATALANGIAITFGLVLTGITIALVLLRTKEKRVARSDKLVR</sequence>
<dbReference type="Pfam" id="PF00158">
    <property type="entry name" value="Sigma54_activat"/>
    <property type="match status" value="1"/>
</dbReference>
<dbReference type="InterPro" id="IPR018490">
    <property type="entry name" value="cNMP-bd_dom_sf"/>
</dbReference>
<dbReference type="Pfam" id="PF25601">
    <property type="entry name" value="AAA_lid_14"/>
    <property type="match status" value="1"/>
</dbReference>
<evidence type="ECO:0000259" key="12">
    <source>
        <dbReference type="PROSITE" id="PS51379"/>
    </source>
</evidence>
<evidence type="ECO:0000256" key="9">
    <source>
        <dbReference type="SAM" id="Phobius"/>
    </source>
</evidence>
<evidence type="ECO:0000256" key="4">
    <source>
        <dbReference type="ARBA" id="ARBA00022741"/>
    </source>
</evidence>
<dbReference type="GO" id="GO:0051536">
    <property type="term" value="F:iron-sulfur cluster binding"/>
    <property type="evidence" value="ECO:0007669"/>
    <property type="project" value="UniProtKB-KW"/>
</dbReference>
<feature type="domain" description="Sigma-54 factor interaction" evidence="11">
    <location>
        <begin position="167"/>
        <end position="381"/>
    </location>
</feature>
<feature type="transmembrane region" description="Helical" evidence="9">
    <location>
        <begin position="430"/>
        <end position="449"/>
    </location>
</feature>
<dbReference type="PROSITE" id="PS50042">
    <property type="entry name" value="CNMP_BINDING_3"/>
    <property type="match status" value="1"/>
</dbReference>
<dbReference type="InterPro" id="IPR027417">
    <property type="entry name" value="P-loop_NTPase"/>
</dbReference>
<keyword evidence="6" id="KW-0408">Iron</keyword>
<keyword evidence="7" id="KW-0411">Iron-sulfur</keyword>
<dbReference type="GO" id="GO:0006355">
    <property type="term" value="P:regulation of DNA-templated transcription"/>
    <property type="evidence" value="ECO:0007669"/>
    <property type="project" value="InterPro"/>
</dbReference>
<feature type="transmembrane region" description="Helical" evidence="9">
    <location>
        <begin position="688"/>
        <end position="709"/>
    </location>
</feature>
<dbReference type="STRING" id="1121420.SAMN02746098_03498"/>
<evidence type="ECO:0000256" key="3">
    <source>
        <dbReference type="ARBA" id="ARBA00022723"/>
    </source>
</evidence>
<feature type="transmembrane region" description="Helical" evidence="9">
    <location>
        <begin position="534"/>
        <end position="553"/>
    </location>
</feature>
<dbReference type="InterPro" id="IPR017896">
    <property type="entry name" value="4Fe4S_Fe-S-bd"/>
</dbReference>
<dbReference type="Proteomes" id="UP000183954">
    <property type="component" value="Unassembled WGS sequence"/>
</dbReference>
<dbReference type="AlphaFoldDB" id="A0A1M5ZNU9"/>
<evidence type="ECO:0000256" key="1">
    <source>
        <dbReference type="ARBA" id="ARBA00004236"/>
    </source>
</evidence>
<dbReference type="Gene3D" id="1.10.8.60">
    <property type="match status" value="1"/>
</dbReference>
<evidence type="ECO:0000256" key="6">
    <source>
        <dbReference type="ARBA" id="ARBA00023004"/>
    </source>
</evidence>
<comment type="subcellular location">
    <subcellularLocation>
        <location evidence="1">Cell membrane</location>
    </subcellularLocation>
</comment>
<feature type="transmembrane region" description="Helical" evidence="9">
    <location>
        <begin position="764"/>
        <end position="793"/>
    </location>
</feature>
<keyword evidence="9" id="KW-1133">Transmembrane helix</keyword>
<dbReference type="Pfam" id="PF12801">
    <property type="entry name" value="Fer4_5"/>
    <property type="match status" value="2"/>
</dbReference>
<evidence type="ECO:0000259" key="11">
    <source>
        <dbReference type="PROSITE" id="PS50045"/>
    </source>
</evidence>